<proteinExistence type="predicted"/>
<feature type="region of interest" description="Disordered" evidence="1">
    <location>
        <begin position="228"/>
        <end position="252"/>
    </location>
</feature>
<dbReference type="EMBL" id="QXFV01000889">
    <property type="protein sequence ID" value="KAE9022245.1"/>
    <property type="molecule type" value="Genomic_DNA"/>
</dbReference>
<name>A0A6A3LW75_9STRA</name>
<evidence type="ECO:0000256" key="1">
    <source>
        <dbReference type="SAM" id="MobiDB-lite"/>
    </source>
</evidence>
<dbReference type="Proteomes" id="UP000429607">
    <property type="component" value="Unassembled WGS sequence"/>
</dbReference>
<gene>
    <name evidence="2" type="ORF">PR001_g13192</name>
</gene>
<sequence length="319" mass="35584">MAPSYFYLRPGAFDVIGFAYGKADGTPPRGARVKVRLVRSGRWVGEEDQAAELSHEDLAPRFVSAEEATEGTGTFVGSVICTARARPGGARVWDYGLVVGYKWESVTQQGWLDVNFCGHETSLRCNMDSTQDVAVEHFYRPTVYETFTAALNFLGELRVSELPATPEALVDLAAWVDDRLELFRVLIIEENWTEVDDIKKHFNASHESFVRVHQLILRRDVAAAVKAAHASSNRSNHQSRGERNSEADKRTPIPIEIREALPRQGSKQICLRFLSAQGCRGKNGSCVIKNLCHFKPAALPENVREFITKNYGGLSVDMQ</sequence>
<dbReference type="AlphaFoldDB" id="A0A6A3LW75"/>
<feature type="compositionally biased region" description="Basic and acidic residues" evidence="1">
    <location>
        <begin position="239"/>
        <end position="252"/>
    </location>
</feature>
<evidence type="ECO:0000313" key="3">
    <source>
        <dbReference type="Proteomes" id="UP000429607"/>
    </source>
</evidence>
<evidence type="ECO:0000313" key="2">
    <source>
        <dbReference type="EMBL" id="KAE9022245.1"/>
    </source>
</evidence>
<accession>A0A6A3LW75</accession>
<organism evidence="2 3">
    <name type="scientific">Phytophthora rubi</name>
    <dbReference type="NCBI Taxonomy" id="129364"/>
    <lineage>
        <taxon>Eukaryota</taxon>
        <taxon>Sar</taxon>
        <taxon>Stramenopiles</taxon>
        <taxon>Oomycota</taxon>
        <taxon>Peronosporomycetes</taxon>
        <taxon>Peronosporales</taxon>
        <taxon>Peronosporaceae</taxon>
        <taxon>Phytophthora</taxon>
    </lineage>
</organism>
<reference evidence="2 3" key="1">
    <citation type="submission" date="2018-09" db="EMBL/GenBank/DDBJ databases">
        <title>Genomic investigation of the strawberry pathogen Phytophthora fragariae indicates pathogenicity is determined by transcriptional variation in three key races.</title>
        <authorList>
            <person name="Adams T.M."/>
            <person name="Armitage A.D."/>
            <person name="Sobczyk M.K."/>
            <person name="Bates H.J."/>
            <person name="Dunwell J.M."/>
            <person name="Nellist C.F."/>
            <person name="Harrison R.J."/>
        </authorList>
    </citation>
    <scope>NUCLEOTIDE SEQUENCE [LARGE SCALE GENOMIC DNA]</scope>
    <source>
        <strain evidence="2 3">SCRP249</strain>
    </source>
</reference>
<protein>
    <submittedName>
        <fullName evidence="2">Uncharacterized protein</fullName>
    </submittedName>
</protein>
<comment type="caution">
    <text evidence="2">The sequence shown here is derived from an EMBL/GenBank/DDBJ whole genome shotgun (WGS) entry which is preliminary data.</text>
</comment>